<dbReference type="PRINTS" id="PR00069">
    <property type="entry name" value="ALDKETRDTASE"/>
</dbReference>
<reference evidence="2 3" key="1">
    <citation type="submission" date="2024-09" db="EMBL/GenBank/DDBJ databases">
        <authorList>
            <person name="Sun Q."/>
            <person name="Mori K."/>
        </authorList>
    </citation>
    <scope>NUCLEOTIDE SEQUENCE [LARGE SCALE GENOMIC DNA]</scope>
    <source>
        <strain evidence="2 3">JCM 12763</strain>
    </source>
</reference>
<keyword evidence="3" id="KW-1185">Reference proteome</keyword>
<proteinExistence type="predicted"/>
<dbReference type="InterPro" id="IPR018170">
    <property type="entry name" value="Aldo/ket_reductase_CS"/>
</dbReference>
<protein>
    <submittedName>
        <fullName evidence="2">Aldo/keto reductase</fullName>
    </submittedName>
</protein>
<evidence type="ECO:0000313" key="3">
    <source>
        <dbReference type="Proteomes" id="UP001589613"/>
    </source>
</evidence>
<dbReference type="PANTHER" id="PTHR43364:SF6">
    <property type="entry name" value="OXIDOREDUCTASE-RELATED"/>
    <property type="match status" value="1"/>
</dbReference>
<dbReference type="InterPro" id="IPR020471">
    <property type="entry name" value="AKR"/>
</dbReference>
<evidence type="ECO:0000259" key="1">
    <source>
        <dbReference type="Pfam" id="PF00248"/>
    </source>
</evidence>
<dbReference type="RefSeq" id="WP_141338528.1">
    <property type="nucleotide sequence ID" value="NZ_JBHMAX010000017.1"/>
</dbReference>
<comment type="caution">
    <text evidence="2">The sequence shown here is derived from an EMBL/GenBank/DDBJ whole genome shotgun (WGS) entry which is preliminary data.</text>
</comment>
<dbReference type="InterPro" id="IPR036812">
    <property type="entry name" value="NAD(P)_OxRdtase_dom_sf"/>
</dbReference>
<sequence length="311" mass="33587">MPQLPGSPLEIFPLNLGGNAFGWTADEATSHAVLDRFVEAGGTFVDTADSYAAWLDGRGGQSETIIGSWLAARRRRDDVLVATKVARKPGREGLSRANVLAAVDESLERLQTDHVDLYYAHFDDEDVPVGEQVAAFDEVVRSGRARAVGLSNFSPERMREWFATAHREGATVPVAIQPRWSLVSRQTYEQDYAPIVAAEQVMVFPYPALASGFLTGKYRGEADFEGAARGGAARRYFEAGGLRVVDVLVDVAGRHGVEPATVALAWLLAKGATAPIASVSRPEQLEPLLAAASTTLTDEDVRRLDEASEGF</sequence>
<organism evidence="2 3">
    <name type="scientific">Ornithinimicrobium kibberense</name>
    <dbReference type="NCBI Taxonomy" id="282060"/>
    <lineage>
        <taxon>Bacteria</taxon>
        <taxon>Bacillati</taxon>
        <taxon>Actinomycetota</taxon>
        <taxon>Actinomycetes</taxon>
        <taxon>Micrococcales</taxon>
        <taxon>Ornithinimicrobiaceae</taxon>
        <taxon>Ornithinimicrobium</taxon>
    </lineage>
</organism>
<dbReference type="Gene3D" id="3.20.20.100">
    <property type="entry name" value="NADP-dependent oxidoreductase domain"/>
    <property type="match status" value="1"/>
</dbReference>
<accession>A0ABV5V3E8</accession>
<dbReference type="InterPro" id="IPR050523">
    <property type="entry name" value="AKR_Detox_Biosynth"/>
</dbReference>
<dbReference type="Proteomes" id="UP001589613">
    <property type="component" value="Unassembled WGS sequence"/>
</dbReference>
<name>A0ABV5V3E8_9MICO</name>
<evidence type="ECO:0000313" key="2">
    <source>
        <dbReference type="EMBL" id="MFB9732314.1"/>
    </source>
</evidence>
<dbReference type="InterPro" id="IPR023210">
    <property type="entry name" value="NADP_OxRdtase_dom"/>
</dbReference>
<dbReference type="EMBL" id="JBHMAX010000017">
    <property type="protein sequence ID" value="MFB9732314.1"/>
    <property type="molecule type" value="Genomic_DNA"/>
</dbReference>
<feature type="domain" description="NADP-dependent oxidoreductase" evidence="1">
    <location>
        <begin position="14"/>
        <end position="308"/>
    </location>
</feature>
<dbReference type="SUPFAM" id="SSF51430">
    <property type="entry name" value="NAD(P)-linked oxidoreductase"/>
    <property type="match status" value="1"/>
</dbReference>
<dbReference type="PANTHER" id="PTHR43364">
    <property type="entry name" value="NADH-SPECIFIC METHYLGLYOXAL REDUCTASE-RELATED"/>
    <property type="match status" value="1"/>
</dbReference>
<gene>
    <name evidence="2" type="ORF">ACFFN0_09690</name>
</gene>
<dbReference type="Pfam" id="PF00248">
    <property type="entry name" value="Aldo_ket_red"/>
    <property type="match status" value="1"/>
</dbReference>
<dbReference type="PROSITE" id="PS00062">
    <property type="entry name" value="ALDOKETO_REDUCTASE_2"/>
    <property type="match status" value="1"/>
</dbReference>